<proteinExistence type="predicted"/>
<evidence type="ECO:0000313" key="1">
    <source>
        <dbReference type="EMBL" id="KOX71764.1"/>
    </source>
</evidence>
<dbReference type="Proteomes" id="UP000053105">
    <property type="component" value="Unassembled WGS sequence"/>
</dbReference>
<dbReference type="AlphaFoldDB" id="A0A0N0BEK8"/>
<evidence type="ECO:0000313" key="2">
    <source>
        <dbReference type="Proteomes" id="UP000053105"/>
    </source>
</evidence>
<gene>
    <name evidence="1" type="ORF">WN51_02334</name>
</gene>
<dbReference type="EMBL" id="KQ435830">
    <property type="protein sequence ID" value="KOX71764.1"/>
    <property type="molecule type" value="Genomic_DNA"/>
</dbReference>
<keyword evidence="2" id="KW-1185">Reference proteome</keyword>
<name>A0A0N0BEK8_9HYME</name>
<accession>A0A0N0BEK8</accession>
<organism evidence="1 2">
    <name type="scientific">Melipona quadrifasciata</name>
    <dbReference type="NCBI Taxonomy" id="166423"/>
    <lineage>
        <taxon>Eukaryota</taxon>
        <taxon>Metazoa</taxon>
        <taxon>Ecdysozoa</taxon>
        <taxon>Arthropoda</taxon>
        <taxon>Hexapoda</taxon>
        <taxon>Insecta</taxon>
        <taxon>Pterygota</taxon>
        <taxon>Neoptera</taxon>
        <taxon>Endopterygota</taxon>
        <taxon>Hymenoptera</taxon>
        <taxon>Apocrita</taxon>
        <taxon>Aculeata</taxon>
        <taxon>Apoidea</taxon>
        <taxon>Anthophila</taxon>
        <taxon>Apidae</taxon>
        <taxon>Melipona</taxon>
    </lineage>
</organism>
<sequence length="55" mass="6068">MGEQSFSQLLKNDSFRANFETSGTSSTPVESLITSVFGCNAFNMRVPVVPEFSFQ</sequence>
<protein>
    <submittedName>
        <fullName evidence="1">Uncharacterized protein</fullName>
    </submittedName>
</protein>
<reference evidence="1 2" key="1">
    <citation type="submission" date="2015-07" db="EMBL/GenBank/DDBJ databases">
        <title>The genome of Melipona quadrifasciata.</title>
        <authorList>
            <person name="Pan H."/>
            <person name="Kapheim K."/>
        </authorList>
    </citation>
    <scope>NUCLEOTIDE SEQUENCE [LARGE SCALE GENOMIC DNA]</scope>
    <source>
        <strain evidence="1">0111107301</strain>
        <tissue evidence="1">Whole body</tissue>
    </source>
</reference>